<dbReference type="PANTHER" id="PTHR12149">
    <property type="entry name" value="FRUCTOSAMINE 3 KINASE-RELATED PROTEIN"/>
    <property type="match status" value="1"/>
</dbReference>
<dbReference type="OMA" id="FRCEMES"/>
<dbReference type="EC" id="2.7.1.172" evidence="1"/>
<accession>A0A813GVC0</accession>
<dbReference type="GO" id="GO:0102193">
    <property type="term" value="F:protein-ribulosamine 3-kinase activity"/>
    <property type="evidence" value="ECO:0007669"/>
    <property type="project" value="UniProtKB-EC"/>
</dbReference>
<evidence type="ECO:0000313" key="5">
    <source>
        <dbReference type="Proteomes" id="UP000654075"/>
    </source>
</evidence>
<comment type="caution">
    <text evidence="4">The sequence shown here is derived from an EMBL/GenBank/DDBJ whole genome shotgun (WGS) entry which is preliminary data.</text>
</comment>
<feature type="chain" id="PRO_5032865820" description="protein-ribulosamine 3-kinase" evidence="3">
    <location>
        <begin position="16"/>
        <end position="425"/>
    </location>
</feature>
<dbReference type="SUPFAM" id="SSF56112">
    <property type="entry name" value="Protein kinase-like (PK-like)"/>
    <property type="match status" value="1"/>
</dbReference>
<dbReference type="Proteomes" id="UP000654075">
    <property type="component" value="Unassembled WGS sequence"/>
</dbReference>
<dbReference type="OrthoDB" id="5772781at2759"/>
<comment type="catalytic activity">
    <reaction evidence="2">
        <text>N(6)-D-ribulosyl-L-lysyl-[protein] + ATP = N(6)-(3-O-phospho-D-ribulosyl)-L-lysyl-[protein] + ADP + H(+)</text>
        <dbReference type="Rhea" id="RHEA:48432"/>
        <dbReference type="Rhea" id="RHEA-COMP:12103"/>
        <dbReference type="Rhea" id="RHEA-COMP:12104"/>
        <dbReference type="ChEBI" id="CHEBI:15378"/>
        <dbReference type="ChEBI" id="CHEBI:30616"/>
        <dbReference type="ChEBI" id="CHEBI:90418"/>
        <dbReference type="ChEBI" id="CHEBI:90420"/>
        <dbReference type="ChEBI" id="CHEBI:456216"/>
        <dbReference type="EC" id="2.7.1.172"/>
    </reaction>
    <physiologicalReaction direction="left-to-right" evidence="2">
        <dbReference type="Rhea" id="RHEA:48433"/>
    </physiologicalReaction>
</comment>
<proteinExistence type="predicted"/>
<evidence type="ECO:0000256" key="3">
    <source>
        <dbReference type="SAM" id="SignalP"/>
    </source>
</evidence>
<evidence type="ECO:0000256" key="2">
    <source>
        <dbReference type="ARBA" id="ARBA00048655"/>
    </source>
</evidence>
<protein>
    <recommendedName>
        <fullName evidence="1">protein-ribulosamine 3-kinase</fullName>
        <ecNumber evidence="1">2.7.1.172</ecNumber>
    </recommendedName>
</protein>
<gene>
    <name evidence="4" type="ORF">PGLA1383_LOCUS44321</name>
</gene>
<evidence type="ECO:0000256" key="1">
    <source>
        <dbReference type="ARBA" id="ARBA00011961"/>
    </source>
</evidence>
<dbReference type="PANTHER" id="PTHR12149:SF11">
    <property type="entry name" value="PROTEIN-RIBULOSAMINE 3-KINASE"/>
    <property type="match status" value="1"/>
</dbReference>
<feature type="signal peptide" evidence="3">
    <location>
        <begin position="1"/>
        <end position="15"/>
    </location>
</feature>
<dbReference type="EMBL" id="CAJNNV010029214">
    <property type="protein sequence ID" value="CAE8627590.1"/>
    <property type="molecule type" value="Genomic_DNA"/>
</dbReference>
<keyword evidence="3" id="KW-0732">Signal</keyword>
<organism evidence="4 5">
    <name type="scientific">Polarella glacialis</name>
    <name type="common">Dinoflagellate</name>
    <dbReference type="NCBI Taxonomy" id="89957"/>
    <lineage>
        <taxon>Eukaryota</taxon>
        <taxon>Sar</taxon>
        <taxon>Alveolata</taxon>
        <taxon>Dinophyceae</taxon>
        <taxon>Suessiales</taxon>
        <taxon>Suessiaceae</taxon>
        <taxon>Polarella</taxon>
    </lineage>
</organism>
<name>A0A813GVC0_POLGL</name>
<reference evidence="4" key="1">
    <citation type="submission" date="2021-02" db="EMBL/GenBank/DDBJ databases">
        <authorList>
            <person name="Dougan E. K."/>
            <person name="Rhodes N."/>
            <person name="Thang M."/>
            <person name="Chan C."/>
        </authorList>
    </citation>
    <scope>NUCLEOTIDE SEQUENCE</scope>
</reference>
<dbReference type="Gene3D" id="3.90.1200.10">
    <property type="match status" value="1"/>
</dbReference>
<dbReference type="InterPro" id="IPR011009">
    <property type="entry name" value="Kinase-like_dom_sf"/>
</dbReference>
<dbReference type="Pfam" id="PF03881">
    <property type="entry name" value="Fructosamin_kin"/>
    <property type="match status" value="1"/>
</dbReference>
<evidence type="ECO:0000313" key="4">
    <source>
        <dbReference type="EMBL" id="CAE8627590.1"/>
    </source>
</evidence>
<dbReference type="AlphaFoldDB" id="A0A813GVC0"/>
<keyword evidence="5" id="KW-1185">Reference proteome</keyword>
<sequence>MAGLWPSVPRTLALASLQLGAPAGLCPGRSSLRFCSLSAEAPGQRPAASCARVGASAVGVLLVAGQRRLRLRRCRRQIRHACLGHVLEGQEVLIEAVEGLSVAEGRVVEIREVSPGPGLQTRHFSLRCHGGSTFLVKVGRGPVTTFQAEKAGLEALAAASNGLGLVVPAPHTLGEMPEGRGSFLVMDFLRFIPFGPSIPEVVEKLGQSLALLHGSAVPLVTSSGAKSDWNQPYGFEGGLQTFLSAWPQDNSPESDFAEFFVQRRLRPQLEAASLKFQFRYGTSNEDSTALARLYTRVLKGAEEALEPVRHCKPSLLHGDLWTGNTGATQSRQPILVDPACWVGHAEFDLAVSQLFGKFPARFYDAYFEVAPKEPGFQERQNVYMLYHLLNQANLHGAGLGHGGTPENPGGYLEQAIAAMERLAKA</sequence>
<dbReference type="InterPro" id="IPR016477">
    <property type="entry name" value="Fructo-/Ketosamine-3-kinase"/>
</dbReference>